<evidence type="ECO:0000313" key="2">
    <source>
        <dbReference type="Proteomes" id="UP001605036"/>
    </source>
</evidence>
<proteinExistence type="predicted"/>
<dbReference type="AlphaFoldDB" id="A0ABD1Y5A3"/>
<name>A0ABD1Y5A3_9MARC</name>
<organism evidence="1 2">
    <name type="scientific">Riccia fluitans</name>
    <dbReference type="NCBI Taxonomy" id="41844"/>
    <lineage>
        <taxon>Eukaryota</taxon>
        <taxon>Viridiplantae</taxon>
        <taxon>Streptophyta</taxon>
        <taxon>Embryophyta</taxon>
        <taxon>Marchantiophyta</taxon>
        <taxon>Marchantiopsida</taxon>
        <taxon>Marchantiidae</taxon>
        <taxon>Marchantiales</taxon>
        <taxon>Ricciaceae</taxon>
        <taxon>Riccia</taxon>
    </lineage>
</organism>
<reference evidence="1 2" key="1">
    <citation type="submission" date="2024-09" db="EMBL/GenBank/DDBJ databases">
        <title>Chromosome-scale assembly of Riccia fluitans.</title>
        <authorList>
            <person name="Paukszto L."/>
            <person name="Sawicki J."/>
            <person name="Karawczyk K."/>
            <person name="Piernik-Szablinska J."/>
            <person name="Szczecinska M."/>
            <person name="Mazdziarz M."/>
        </authorList>
    </citation>
    <scope>NUCLEOTIDE SEQUENCE [LARGE SCALE GENOMIC DNA]</scope>
    <source>
        <strain evidence="1">Rf_01</strain>
        <tissue evidence="1">Aerial parts of the thallus</tissue>
    </source>
</reference>
<dbReference type="EMBL" id="JBHFFA010000006">
    <property type="protein sequence ID" value="KAL2621880.1"/>
    <property type="molecule type" value="Genomic_DNA"/>
</dbReference>
<accession>A0ABD1Y5A3</accession>
<evidence type="ECO:0000313" key="1">
    <source>
        <dbReference type="EMBL" id="KAL2621880.1"/>
    </source>
</evidence>
<comment type="caution">
    <text evidence="1">The sequence shown here is derived from an EMBL/GenBank/DDBJ whole genome shotgun (WGS) entry which is preliminary data.</text>
</comment>
<keyword evidence="2" id="KW-1185">Reference proteome</keyword>
<protein>
    <submittedName>
        <fullName evidence="1">Uncharacterized protein</fullName>
    </submittedName>
</protein>
<gene>
    <name evidence="1" type="ORF">R1flu_002085</name>
</gene>
<dbReference type="Proteomes" id="UP001605036">
    <property type="component" value="Unassembled WGS sequence"/>
</dbReference>
<sequence>MGYTAEFCSGQEMKSDHQVEELQKQVHFFSVEVEQYECMMRKHLKTLPEIKEINMSVFYLKEKATPMILNQAFNEAQVAISKLSKAWLHYLKSLSPDFVDDDDHYIGYYFTRKSHALYAVREDVNKSLFNYFEREDYSNIMYLGVKI</sequence>